<dbReference type="InterPro" id="IPR023468">
    <property type="entry name" value="Riboflavin_kinase"/>
</dbReference>
<reference evidence="17 18" key="1">
    <citation type="journal article" date="2016" name="Int. J. Syst. Evol. Microbiol.">
        <title>Paraphotobacterium marinum gen. nov., sp. nov., a member of the family Vibrionaceae, isolated from surface seawater.</title>
        <authorList>
            <person name="Huang Z."/>
            <person name="Dong C."/>
            <person name="Shao Z."/>
        </authorList>
    </citation>
    <scope>NUCLEOTIDE SEQUENCE [LARGE SCALE GENOMIC DNA]</scope>
    <source>
        <strain evidence="17 18">NSCS20N07D</strain>
    </source>
</reference>
<dbReference type="OrthoDB" id="9803667at2"/>
<dbReference type="PANTHER" id="PTHR22749">
    <property type="entry name" value="RIBOFLAVIN KINASE/FMN ADENYLYLTRANSFERASE"/>
    <property type="match status" value="1"/>
</dbReference>
<evidence type="ECO:0000256" key="10">
    <source>
        <dbReference type="ARBA" id="ARBA00022827"/>
    </source>
</evidence>
<evidence type="ECO:0000256" key="4">
    <source>
        <dbReference type="ARBA" id="ARBA00022630"/>
    </source>
</evidence>
<keyword evidence="6 15" id="KW-0808">Transferase</keyword>
<dbReference type="GO" id="GO:0003919">
    <property type="term" value="F:FMN adenylyltransferase activity"/>
    <property type="evidence" value="ECO:0007669"/>
    <property type="project" value="UniProtKB-UniRule"/>
</dbReference>
<keyword evidence="10 15" id="KW-0274">FAD</keyword>
<dbReference type="InterPro" id="IPR014729">
    <property type="entry name" value="Rossmann-like_a/b/a_fold"/>
</dbReference>
<evidence type="ECO:0000256" key="9">
    <source>
        <dbReference type="ARBA" id="ARBA00022777"/>
    </source>
</evidence>
<sequence>MKIIRHVENLPKRVCGSVITIGNFDGLHLGHQNILDEVSNYSEVFKLKSILVTFQPYPEEFFSKDKEKVFKINNLRDKYTLIAQKGIEEFVCLQFNQKFANMSAYDFIENILVKKLKAKIIIIGDDFKFGYRREGCFQLLKKLESRYHYKTYAQDSYLINNERVSSTAIRKQLIDGDLSQASSFLGRNFFITGTVVHGNKLGRTIGFPTANIATKNTNYPLRGVFIVMVELLNNTKLYGVANIGNRPTIDGKKIVLEVHILNFGSDIYGKRLRVRFLKKLRNEMKFETMNDLKQQINIDMNQAKNYIKNK</sequence>
<dbReference type="SMART" id="SM00904">
    <property type="entry name" value="Flavokinase"/>
    <property type="match status" value="1"/>
</dbReference>
<dbReference type="AlphaFoldDB" id="A0A220VDL2"/>
<dbReference type="NCBIfam" id="NF004163">
    <property type="entry name" value="PRK05627.1-6"/>
    <property type="match status" value="1"/>
</dbReference>
<dbReference type="NCBIfam" id="NF004160">
    <property type="entry name" value="PRK05627.1-3"/>
    <property type="match status" value="1"/>
</dbReference>
<dbReference type="Proteomes" id="UP000242175">
    <property type="component" value="Chromosome large"/>
</dbReference>
<evidence type="ECO:0000313" key="17">
    <source>
        <dbReference type="EMBL" id="ASK78361.1"/>
    </source>
</evidence>
<dbReference type="GO" id="GO:0009231">
    <property type="term" value="P:riboflavin biosynthetic process"/>
    <property type="evidence" value="ECO:0007669"/>
    <property type="project" value="InterPro"/>
</dbReference>
<name>A0A220VDL2_9GAMM</name>
<dbReference type="Gene3D" id="2.40.30.30">
    <property type="entry name" value="Riboflavin kinase-like"/>
    <property type="match status" value="1"/>
</dbReference>
<dbReference type="GO" id="GO:0009398">
    <property type="term" value="P:FMN biosynthetic process"/>
    <property type="evidence" value="ECO:0007669"/>
    <property type="project" value="UniProtKB-UniRule"/>
</dbReference>
<dbReference type="PIRSF" id="PIRSF004491">
    <property type="entry name" value="FAD_Synth"/>
    <property type="match status" value="1"/>
</dbReference>
<dbReference type="FunFam" id="3.40.50.620:FF:000021">
    <property type="entry name" value="Riboflavin biosynthesis protein"/>
    <property type="match status" value="1"/>
</dbReference>
<dbReference type="KEGG" id="pmai:CF386_04735"/>
<accession>A0A220VDL2</accession>
<dbReference type="InterPro" id="IPR015865">
    <property type="entry name" value="Riboflavin_kinase_bac/euk"/>
</dbReference>
<evidence type="ECO:0000256" key="12">
    <source>
        <dbReference type="ARBA" id="ARBA00023268"/>
    </source>
</evidence>
<evidence type="ECO:0000256" key="1">
    <source>
        <dbReference type="ARBA" id="ARBA00002121"/>
    </source>
</evidence>
<dbReference type="GO" id="GO:0006747">
    <property type="term" value="P:FAD biosynthetic process"/>
    <property type="evidence" value="ECO:0007669"/>
    <property type="project" value="UniProtKB-UniRule"/>
</dbReference>
<dbReference type="RefSeq" id="WP_089073269.1">
    <property type="nucleotide sequence ID" value="NZ_CBCSAM010000001.1"/>
</dbReference>
<dbReference type="UniPathway" id="UPA00276">
    <property type="reaction ID" value="UER00406"/>
</dbReference>
<evidence type="ECO:0000256" key="7">
    <source>
        <dbReference type="ARBA" id="ARBA00022695"/>
    </source>
</evidence>
<evidence type="ECO:0000256" key="15">
    <source>
        <dbReference type="PIRNR" id="PIRNR004491"/>
    </source>
</evidence>
<keyword evidence="5 15" id="KW-0288">FMN</keyword>
<dbReference type="UniPathway" id="UPA00277">
    <property type="reaction ID" value="UER00407"/>
</dbReference>
<keyword evidence="8 15" id="KW-0547">Nucleotide-binding</keyword>
<evidence type="ECO:0000259" key="16">
    <source>
        <dbReference type="SMART" id="SM00904"/>
    </source>
</evidence>
<dbReference type="EMBL" id="CP022355">
    <property type="protein sequence ID" value="ASK78361.1"/>
    <property type="molecule type" value="Genomic_DNA"/>
</dbReference>
<dbReference type="Gene3D" id="3.40.50.620">
    <property type="entry name" value="HUPs"/>
    <property type="match status" value="1"/>
</dbReference>
<dbReference type="NCBIfam" id="TIGR00083">
    <property type="entry name" value="ribF"/>
    <property type="match status" value="1"/>
</dbReference>
<comment type="similarity">
    <text evidence="15">Belongs to the ribF family.</text>
</comment>
<organism evidence="17 18">
    <name type="scientific">Paraphotobacterium marinum</name>
    <dbReference type="NCBI Taxonomy" id="1755811"/>
    <lineage>
        <taxon>Bacteria</taxon>
        <taxon>Pseudomonadati</taxon>
        <taxon>Pseudomonadota</taxon>
        <taxon>Gammaproteobacteria</taxon>
        <taxon>Vibrionales</taxon>
        <taxon>Vibrionaceae</taxon>
        <taxon>Paraphotobacterium</taxon>
    </lineage>
</organism>
<dbReference type="EC" id="2.7.1.26" evidence="15"/>
<dbReference type="GO" id="GO:0005524">
    <property type="term" value="F:ATP binding"/>
    <property type="evidence" value="ECO:0007669"/>
    <property type="project" value="UniProtKB-UniRule"/>
</dbReference>
<gene>
    <name evidence="17" type="primary">ribF</name>
    <name evidence="17" type="ORF">CF386_04735</name>
</gene>
<keyword evidence="18" id="KW-1185">Reference proteome</keyword>
<keyword evidence="11 15" id="KW-0067">ATP-binding</keyword>
<evidence type="ECO:0000256" key="2">
    <source>
        <dbReference type="ARBA" id="ARBA00004726"/>
    </source>
</evidence>
<dbReference type="InterPro" id="IPR015864">
    <property type="entry name" value="FAD_synthase"/>
</dbReference>
<dbReference type="SUPFAM" id="SSF82114">
    <property type="entry name" value="Riboflavin kinase-like"/>
    <property type="match status" value="1"/>
</dbReference>
<keyword evidence="7 15" id="KW-0548">Nucleotidyltransferase</keyword>
<comment type="function">
    <text evidence="1">Catalyzes the phosphorylation of riboflavin to FMN followed by the adenylation of FMN to FAD.</text>
</comment>
<dbReference type="NCBIfam" id="NF004162">
    <property type="entry name" value="PRK05627.1-5"/>
    <property type="match status" value="1"/>
</dbReference>
<keyword evidence="12" id="KW-0511">Multifunctional enzyme</keyword>
<dbReference type="PANTHER" id="PTHR22749:SF6">
    <property type="entry name" value="RIBOFLAVIN KINASE"/>
    <property type="match status" value="1"/>
</dbReference>
<evidence type="ECO:0000256" key="13">
    <source>
        <dbReference type="ARBA" id="ARBA00047880"/>
    </source>
</evidence>
<evidence type="ECO:0000256" key="11">
    <source>
        <dbReference type="ARBA" id="ARBA00022840"/>
    </source>
</evidence>
<feature type="domain" description="Riboflavin kinase" evidence="16">
    <location>
        <begin position="184"/>
        <end position="308"/>
    </location>
</feature>
<dbReference type="InterPro" id="IPR023465">
    <property type="entry name" value="Riboflavin_kinase_dom_sf"/>
</dbReference>
<dbReference type="InterPro" id="IPR002606">
    <property type="entry name" value="Riboflavin_kinase_bac"/>
</dbReference>
<dbReference type="EC" id="2.7.7.2" evidence="15"/>
<comment type="catalytic activity">
    <reaction evidence="13 15">
        <text>riboflavin + ATP = FMN + ADP + H(+)</text>
        <dbReference type="Rhea" id="RHEA:14357"/>
        <dbReference type="ChEBI" id="CHEBI:15378"/>
        <dbReference type="ChEBI" id="CHEBI:30616"/>
        <dbReference type="ChEBI" id="CHEBI:57986"/>
        <dbReference type="ChEBI" id="CHEBI:58210"/>
        <dbReference type="ChEBI" id="CHEBI:456216"/>
        <dbReference type="EC" id="2.7.1.26"/>
    </reaction>
</comment>
<evidence type="ECO:0000256" key="5">
    <source>
        <dbReference type="ARBA" id="ARBA00022643"/>
    </source>
</evidence>
<comment type="catalytic activity">
    <reaction evidence="14 15">
        <text>FMN + ATP + H(+) = FAD + diphosphate</text>
        <dbReference type="Rhea" id="RHEA:17237"/>
        <dbReference type="ChEBI" id="CHEBI:15378"/>
        <dbReference type="ChEBI" id="CHEBI:30616"/>
        <dbReference type="ChEBI" id="CHEBI:33019"/>
        <dbReference type="ChEBI" id="CHEBI:57692"/>
        <dbReference type="ChEBI" id="CHEBI:58210"/>
        <dbReference type="EC" id="2.7.7.2"/>
    </reaction>
</comment>
<dbReference type="NCBIfam" id="NF004159">
    <property type="entry name" value="PRK05627.1-2"/>
    <property type="match status" value="1"/>
</dbReference>
<dbReference type="GO" id="GO:0008531">
    <property type="term" value="F:riboflavin kinase activity"/>
    <property type="evidence" value="ECO:0007669"/>
    <property type="project" value="UniProtKB-UniRule"/>
</dbReference>
<keyword evidence="9 15" id="KW-0418">Kinase</keyword>
<dbReference type="SUPFAM" id="SSF52374">
    <property type="entry name" value="Nucleotidylyl transferase"/>
    <property type="match status" value="1"/>
</dbReference>
<dbReference type="Pfam" id="PF06574">
    <property type="entry name" value="FAD_syn"/>
    <property type="match status" value="1"/>
</dbReference>
<comment type="pathway">
    <text evidence="3 15">Cofactor biosynthesis; FMN biosynthesis; FMN from riboflavin (ATP route): step 1/1.</text>
</comment>
<dbReference type="Pfam" id="PF01687">
    <property type="entry name" value="Flavokinase"/>
    <property type="match status" value="1"/>
</dbReference>
<protein>
    <recommendedName>
        <fullName evidence="15">Riboflavin biosynthesis protein</fullName>
    </recommendedName>
    <domain>
        <recommendedName>
            <fullName evidence="15">Riboflavin kinase</fullName>
            <ecNumber evidence="15">2.7.1.26</ecNumber>
        </recommendedName>
        <alternativeName>
            <fullName evidence="15">Flavokinase</fullName>
        </alternativeName>
    </domain>
    <domain>
        <recommendedName>
            <fullName evidence="15">FMN adenylyltransferase</fullName>
            <ecNumber evidence="15">2.7.7.2</ecNumber>
        </recommendedName>
        <alternativeName>
            <fullName evidence="15">FAD pyrophosphorylase</fullName>
        </alternativeName>
        <alternativeName>
            <fullName evidence="15">FAD synthase</fullName>
        </alternativeName>
    </domain>
</protein>
<evidence type="ECO:0000256" key="6">
    <source>
        <dbReference type="ARBA" id="ARBA00022679"/>
    </source>
</evidence>
<evidence type="ECO:0000313" key="18">
    <source>
        <dbReference type="Proteomes" id="UP000242175"/>
    </source>
</evidence>
<evidence type="ECO:0000256" key="14">
    <source>
        <dbReference type="ARBA" id="ARBA00049494"/>
    </source>
</evidence>
<dbReference type="CDD" id="cd02064">
    <property type="entry name" value="FAD_synthetase_N"/>
    <property type="match status" value="1"/>
</dbReference>
<evidence type="ECO:0000256" key="3">
    <source>
        <dbReference type="ARBA" id="ARBA00005201"/>
    </source>
</evidence>
<evidence type="ECO:0000256" key="8">
    <source>
        <dbReference type="ARBA" id="ARBA00022741"/>
    </source>
</evidence>
<keyword evidence="4 15" id="KW-0285">Flavoprotein</keyword>
<proteinExistence type="inferred from homology"/>
<comment type="pathway">
    <text evidence="2 15">Cofactor biosynthesis; FAD biosynthesis; FAD from FMN: step 1/1.</text>
</comment>